<dbReference type="EMBL" id="BEZZ01001936">
    <property type="protein sequence ID" value="GCC20771.1"/>
    <property type="molecule type" value="Genomic_DNA"/>
</dbReference>
<comment type="caution">
    <text evidence="1">The sequence shown here is derived from an EMBL/GenBank/DDBJ whole genome shotgun (WGS) entry which is preliminary data.</text>
</comment>
<reference evidence="1 2" key="1">
    <citation type="journal article" date="2018" name="Nat. Ecol. Evol.">
        <title>Shark genomes provide insights into elasmobranch evolution and the origin of vertebrates.</title>
        <authorList>
            <person name="Hara Y"/>
            <person name="Yamaguchi K"/>
            <person name="Onimaru K"/>
            <person name="Kadota M"/>
            <person name="Koyanagi M"/>
            <person name="Keeley SD"/>
            <person name="Tatsumi K"/>
            <person name="Tanaka K"/>
            <person name="Motone F"/>
            <person name="Kageyama Y"/>
            <person name="Nozu R"/>
            <person name="Adachi N"/>
            <person name="Nishimura O"/>
            <person name="Nakagawa R"/>
            <person name="Tanegashima C"/>
            <person name="Kiyatake I"/>
            <person name="Matsumoto R"/>
            <person name="Murakumo K"/>
            <person name="Nishida K"/>
            <person name="Terakita A"/>
            <person name="Kuratani S"/>
            <person name="Sato K"/>
            <person name="Hyodo S Kuraku.S."/>
        </authorList>
    </citation>
    <scope>NUCLEOTIDE SEQUENCE [LARGE SCALE GENOMIC DNA]</scope>
</reference>
<dbReference type="Proteomes" id="UP000287033">
    <property type="component" value="Unassembled WGS sequence"/>
</dbReference>
<name>A0A401RRK0_CHIPU</name>
<proteinExistence type="predicted"/>
<evidence type="ECO:0000313" key="2">
    <source>
        <dbReference type="Proteomes" id="UP000287033"/>
    </source>
</evidence>
<dbReference type="AlphaFoldDB" id="A0A401RRK0"/>
<organism evidence="1 2">
    <name type="scientific">Chiloscyllium punctatum</name>
    <name type="common">Brownbanded bambooshark</name>
    <name type="synonym">Hemiscyllium punctatum</name>
    <dbReference type="NCBI Taxonomy" id="137246"/>
    <lineage>
        <taxon>Eukaryota</taxon>
        <taxon>Metazoa</taxon>
        <taxon>Chordata</taxon>
        <taxon>Craniata</taxon>
        <taxon>Vertebrata</taxon>
        <taxon>Chondrichthyes</taxon>
        <taxon>Elasmobranchii</taxon>
        <taxon>Galeomorphii</taxon>
        <taxon>Galeoidea</taxon>
        <taxon>Orectolobiformes</taxon>
        <taxon>Hemiscylliidae</taxon>
        <taxon>Chiloscyllium</taxon>
    </lineage>
</organism>
<keyword evidence="2" id="KW-1185">Reference proteome</keyword>
<evidence type="ECO:0000313" key="1">
    <source>
        <dbReference type="EMBL" id="GCC20771.1"/>
    </source>
</evidence>
<protein>
    <submittedName>
        <fullName evidence="1">Uncharacterized protein</fullName>
    </submittedName>
</protein>
<sequence length="80" mass="9294">MGEASRLCSQKTVVSIRDVDWLSYIPWDIGQGQSDAGRMRYTHERKVDMERYVTPRKSEMVRRGLDLNTGKKLRIGDLHV</sequence>
<gene>
    <name evidence="1" type="ORF">chiPu_0019338</name>
</gene>
<accession>A0A401RRK0</accession>